<feature type="compositionally biased region" description="Polar residues" evidence="1">
    <location>
        <begin position="79"/>
        <end position="89"/>
    </location>
</feature>
<feature type="compositionally biased region" description="Polar residues" evidence="1">
    <location>
        <begin position="140"/>
        <end position="151"/>
    </location>
</feature>
<protein>
    <submittedName>
        <fullName evidence="2">Uncharacterized protein</fullName>
    </submittedName>
</protein>
<organism evidence="2 3">
    <name type="scientific">Fusarium pseudocircinatum</name>
    <dbReference type="NCBI Taxonomy" id="56676"/>
    <lineage>
        <taxon>Eukaryota</taxon>
        <taxon>Fungi</taxon>
        <taxon>Dikarya</taxon>
        <taxon>Ascomycota</taxon>
        <taxon>Pezizomycotina</taxon>
        <taxon>Sordariomycetes</taxon>
        <taxon>Hypocreomycetidae</taxon>
        <taxon>Hypocreales</taxon>
        <taxon>Nectriaceae</taxon>
        <taxon>Fusarium</taxon>
        <taxon>Fusarium fujikuroi species complex</taxon>
    </lineage>
</organism>
<feature type="compositionally biased region" description="Acidic residues" evidence="1">
    <location>
        <begin position="96"/>
        <end position="108"/>
    </location>
</feature>
<sequence length="187" mass="20539">MTPAASKARLTCTCSEFPRITADTDRKEIQEETINIIQQDSTLTSNMTKRKIEWSELTIFSDSSDDAEAKKPVKRPQRNKNTQTSTNPDPNVPDVEPSEDLHDEEPPEAESSHGEDTISDPGGPETNDTTEEEPVENAPGPQSSQPESNTGSGQGGRICGNKPCKRPAAPGYKQCYQCRKYGEDKRA</sequence>
<reference evidence="2 3" key="1">
    <citation type="submission" date="2020-05" db="EMBL/GenBank/DDBJ databases">
        <title>Identification and distribution of gene clusters putatively required for synthesis of sphingolipid metabolism inhibitors in phylogenetically diverse species of the filamentous fungus Fusarium.</title>
        <authorList>
            <person name="Kim H.-S."/>
            <person name="Busman M."/>
            <person name="Brown D.W."/>
            <person name="Divon H."/>
            <person name="Uhlig S."/>
            <person name="Proctor R.H."/>
        </authorList>
    </citation>
    <scope>NUCLEOTIDE SEQUENCE [LARGE SCALE GENOMIC DNA]</scope>
    <source>
        <strain evidence="2 3">NRRL 36939</strain>
    </source>
</reference>
<keyword evidence="3" id="KW-1185">Reference proteome</keyword>
<name>A0A8H5PFP1_9HYPO</name>
<evidence type="ECO:0000256" key="1">
    <source>
        <dbReference type="SAM" id="MobiDB-lite"/>
    </source>
</evidence>
<evidence type="ECO:0000313" key="2">
    <source>
        <dbReference type="EMBL" id="KAF5596005.1"/>
    </source>
</evidence>
<dbReference type="AlphaFoldDB" id="A0A8H5PFP1"/>
<accession>A0A8H5PFP1</accession>
<dbReference type="EMBL" id="JAAOAS010000087">
    <property type="protein sequence ID" value="KAF5596005.1"/>
    <property type="molecule type" value="Genomic_DNA"/>
</dbReference>
<proteinExistence type="predicted"/>
<feature type="region of interest" description="Disordered" evidence="1">
    <location>
        <begin position="56"/>
        <end position="170"/>
    </location>
</feature>
<dbReference type="OrthoDB" id="5107026at2759"/>
<gene>
    <name evidence="2" type="ORF">FPCIR_4271</name>
</gene>
<comment type="caution">
    <text evidence="2">The sequence shown here is derived from an EMBL/GenBank/DDBJ whole genome shotgun (WGS) entry which is preliminary data.</text>
</comment>
<evidence type="ECO:0000313" key="3">
    <source>
        <dbReference type="Proteomes" id="UP000546213"/>
    </source>
</evidence>
<dbReference type="Proteomes" id="UP000546213">
    <property type="component" value="Unassembled WGS sequence"/>
</dbReference>